<evidence type="ECO:0000256" key="1">
    <source>
        <dbReference type="SAM" id="Phobius"/>
    </source>
</evidence>
<name>A0A2P2MAB3_RHIMU</name>
<keyword evidence="1" id="KW-0472">Membrane</keyword>
<reference evidence="2" key="1">
    <citation type="submission" date="2018-02" db="EMBL/GenBank/DDBJ databases">
        <title>Rhizophora mucronata_Transcriptome.</title>
        <authorList>
            <person name="Meera S.P."/>
            <person name="Sreeshan A."/>
            <person name="Augustine A."/>
        </authorList>
    </citation>
    <scope>NUCLEOTIDE SEQUENCE</scope>
    <source>
        <tissue evidence="2">Leaf</tissue>
    </source>
</reference>
<organism evidence="2">
    <name type="scientific">Rhizophora mucronata</name>
    <name type="common">Asiatic mangrove</name>
    <dbReference type="NCBI Taxonomy" id="61149"/>
    <lineage>
        <taxon>Eukaryota</taxon>
        <taxon>Viridiplantae</taxon>
        <taxon>Streptophyta</taxon>
        <taxon>Embryophyta</taxon>
        <taxon>Tracheophyta</taxon>
        <taxon>Spermatophyta</taxon>
        <taxon>Magnoliopsida</taxon>
        <taxon>eudicotyledons</taxon>
        <taxon>Gunneridae</taxon>
        <taxon>Pentapetalae</taxon>
        <taxon>rosids</taxon>
        <taxon>fabids</taxon>
        <taxon>Malpighiales</taxon>
        <taxon>Rhizophoraceae</taxon>
        <taxon>Rhizophora</taxon>
    </lineage>
</organism>
<accession>A0A2P2MAB3</accession>
<feature type="transmembrane region" description="Helical" evidence="1">
    <location>
        <begin position="39"/>
        <end position="62"/>
    </location>
</feature>
<dbReference type="AlphaFoldDB" id="A0A2P2MAB3"/>
<feature type="transmembrane region" description="Helical" evidence="1">
    <location>
        <begin position="12"/>
        <end position="33"/>
    </location>
</feature>
<keyword evidence="1" id="KW-1133">Transmembrane helix</keyword>
<proteinExistence type="predicted"/>
<sequence length="83" mass="9716">MKTSWFAWMRCINVAFSWFIQMVLLLLSFGILITFREIYLVYVTSAATRILSIIILICYHILHSSLVVLDPRPSCLDSNLNYR</sequence>
<dbReference type="EMBL" id="GGEC01046680">
    <property type="protein sequence ID" value="MBX27164.1"/>
    <property type="molecule type" value="Transcribed_RNA"/>
</dbReference>
<protein>
    <submittedName>
        <fullName evidence="2">Uncharacterized protein</fullName>
    </submittedName>
</protein>
<keyword evidence="1" id="KW-0812">Transmembrane</keyword>
<evidence type="ECO:0000313" key="2">
    <source>
        <dbReference type="EMBL" id="MBX27164.1"/>
    </source>
</evidence>